<name>C7N4R1_SLAHD</name>
<accession>C7N4R1</accession>
<evidence type="ECO:0000313" key="6">
    <source>
        <dbReference type="EMBL" id="ACV21896.1"/>
    </source>
</evidence>
<dbReference type="NCBIfam" id="NF000955">
    <property type="entry name" value="PRK00099.1-1"/>
    <property type="match status" value="1"/>
</dbReference>
<evidence type="ECO:0000256" key="4">
    <source>
        <dbReference type="ARBA" id="ARBA00035202"/>
    </source>
</evidence>
<evidence type="ECO:0000256" key="2">
    <source>
        <dbReference type="ARBA" id="ARBA00022980"/>
    </source>
</evidence>
<evidence type="ECO:0000256" key="1">
    <source>
        <dbReference type="ARBA" id="ARBA00008889"/>
    </source>
</evidence>
<keyword evidence="2 5" id="KW-0689">Ribosomal protein</keyword>
<keyword evidence="3 5" id="KW-0687">Ribonucleoprotein</keyword>
<sequence length="173" mass="18080">MPNKNNIASVEKITEELKAANAMWVVDYRGLTVKEAEVLRRAVREAGGHMNVHKNTLVKLALKGLDQPTLDDILAGPSAFIFADGDPVAAAKVVKEYAKDNEKMVIKGGVMEGSALTADDVEAIASLPSREQLYGQIAGAISGMARGLAVALSGLPRGLAVATAAVAEQKDAA</sequence>
<proteinExistence type="inferred from homology"/>
<comment type="function">
    <text evidence="5">Forms part of the ribosomal stalk, playing a central role in the interaction of the ribosome with GTP-bound translation factors.</text>
</comment>
<organism evidence="6 7">
    <name type="scientific">Slackia heliotrinireducens (strain ATCC 29202 / DSM 20476 / NCTC 11029 / RHS 1)</name>
    <name type="common">Peptococcus heliotrinreducens</name>
    <dbReference type="NCBI Taxonomy" id="471855"/>
    <lineage>
        <taxon>Bacteria</taxon>
        <taxon>Bacillati</taxon>
        <taxon>Actinomycetota</taxon>
        <taxon>Coriobacteriia</taxon>
        <taxon>Eggerthellales</taxon>
        <taxon>Eggerthellaceae</taxon>
        <taxon>Slackia</taxon>
    </lineage>
</organism>
<evidence type="ECO:0000256" key="3">
    <source>
        <dbReference type="ARBA" id="ARBA00023274"/>
    </source>
</evidence>
<dbReference type="GO" id="GO:0005840">
    <property type="term" value="C:ribosome"/>
    <property type="evidence" value="ECO:0007669"/>
    <property type="project" value="UniProtKB-KW"/>
</dbReference>
<dbReference type="InterPro" id="IPR047865">
    <property type="entry name" value="Ribosomal_uL10_bac_type"/>
</dbReference>
<dbReference type="SUPFAM" id="SSF160369">
    <property type="entry name" value="Ribosomal protein L10-like"/>
    <property type="match status" value="1"/>
</dbReference>
<keyword evidence="5" id="KW-0694">RNA-binding</keyword>
<dbReference type="HOGENOM" id="CLU_092227_1_2_11"/>
<reference evidence="6 7" key="1">
    <citation type="journal article" date="2009" name="Stand. Genomic Sci.">
        <title>Complete genome sequence of Slackia heliotrinireducens type strain (RHS 1).</title>
        <authorList>
            <person name="Pukall R."/>
            <person name="Lapidus A."/>
            <person name="Nolan M."/>
            <person name="Copeland A."/>
            <person name="Glavina Del Rio T."/>
            <person name="Lucas S."/>
            <person name="Chen F."/>
            <person name="Tice H."/>
            <person name="Cheng J.F."/>
            <person name="Chertkov O."/>
            <person name="Bruce D."/>
            <person name="Goodwin L."/>
            <person name="Kuske C."/>
            <person name="Brettin T."/>
            <person name="Detter J.C."/>
            <person name="Han C."/>
            <person name="Pitluck S."/>
            <person name="Pati A."/>
            <person name="Mavrommatis K."/>
            <person name="Ivanova N."/>
            <person name="Ovchinnikova G."/>
            <person name="Chen A."/>
            <person name="Palaniappan K."/>
            <person name="Schneider S."/>
            <person name="Rohde M."/>
            <person name="Chain P."/>
            <person name="D'haeseleer P."/>
            <person name="Goker M."/>
            <person name="Bristow J."/>
            <person name="Eisen J.A."/>
            <person name="Markowitz V."/>
            <person name="Kyrpides N.C."/>
            <person name="Klenk H.P."/>
            <person name="Hugenholtz P."/>
        </authorList>
    </citation>
    <scope>NUCLEOTIDE SEQUENCE [LARGE SCALE GENOMIC DNA]</scope>
    <source>
        <strain evidence="7">ATCC 29202 / DSM 20476 / NCTC 11029 / RHS 1</strain>
    </source>
</reference>
<evidence type="ECO:0000256" key="5">
    <source>
        <dbReference type="HAMAP-Rule" id="MF_00362"/>
    </source>
</evidence>
<dbReference type="eggNOG" id="COG0244">
    <property type="taxonomic scope" value="Bacteria"/>
</dbReference>
<dbReference type="Pfam" id="PF00466">
    <property type="entry name" value="Ribosomal_L10"/>
    <property type="match status" value="1"/>
</dbReference>
<dbReference type="HAMAP" id="MF_00362">
    <property type="entry name" value="Ribosomal_uL10"/>
    <property type="match status" value="1"/>
</dbReference>
<dbReference type="InterPro" id="IPR001790">
    <property type="entry name" value="Ribosomal_uL10"/>
</dbReference>
<dbReference type="GO" id="GO:0006412">
    <property type="term" value="P:translation"/>
    <property type="evidence" value="ECO:0007669"/>
    <property type="project" value="UniProtKB-UniRule"/>
</dbReference>
<dbReference type="PANTHER" id="PTHR11560">
    <property type="entry name" value="39S RIBOSOMAL PROTEIN L10, MITOCHONDRIAL"/>
    <property type="match status" value="1"/>
</dbReference>
<dbReference type="EMBL" id="CP001684">
    <property type="protein sequence ID" value="ACV21896.1"/>
    <property type="molecule type" value="Genomic_DNA"/>
</dbReference>
<dbReference type="InterPro" id="IPR043141">
    <property type="entry name" value="Ribosomal_uL10-like_sf"/>
</dbReference>
<keyword evidence="7" id="KW-1185">Reference proteome</keyword>
<dbReference type="CDD" id="cd05797">
    <property type="entry name" value="Ribosomal_L10"/>
    <property type="match status" value="1"/>
</dbReference>
<evidence type="ECO:0000313" key="7">
    <source>
        <dbReference type="Proteomes" id="UP000002026"/>
    </source>
</evidence>
<dbReference type="Gene3D" id="3.30.70.1730">
    <property type="match status" value="1"/>
</dbReference>
<dbReference type="KEGG" id="shi:Shel_08440"/>
<keyword evidence="5" id="KW-0699">rRNA-binding</keyword>
<protein>
    <recommendedName>
        <fullName evidence="4 5">Large ribosomal subunit protein uL10</fullName>
    </recommendedName>
</protein>
<dbReference type="AlphaFoldDB" id="C7N4R1"/>
<gene>
    <name evidence="5" type="primary">rplJ</name>
    <name evidence="6" type="ordered locus">Shel_08440</name>
</gene>
<dbReference type="GO" id="GO:1990904">
    <property type="term" value="C:ribonucleoprotein complex"/>
    <property type="evidence" value="ECO:0007669"/>
    <property type="project" value="UniProtKB-KW"/>
</dbReference>
<dbReference type="Gene3D" id="6.10.250.290">
    <property type="match status" value="1"/>
</dbReference>
<comment type="similarity">
    <text evidence="1 5">Belongs to the universal ribosomal protein uL10 family.</text>
</comment>
<dbReference type="Proteomes" id="UP000002026">
    <property type="component" value="Chromosome"/>
</dbReference>
<dbReference type="STRING" id="471855.Shel_08440"/>
<dbReference type="InterPro" id="IPR022973">
    <property type="entry name" value="Ribosomal_uL10_bac"/>
</dbReference>
<dbReference type="GO" id="GO:0070180">
    <property type="term" value="F:large ribosomal subunit rRNA binding"/>
    <property type="evidence" value="ECO:0007669"/>
    <property type="project" value="UniProtKB-UniRule"/>
</dbReference>
<comment type="subunit">
    <text evidence="5">Part of the ribosomal stalk of the 50S ribosomal subunit. The N-terminus interacts with L11 and the large rRNA to form the base of the stalk. The C-terminus forms an elongated spine to which L12 dimers bind in a sequential fashion forming a multimeric L10(L12)X complex.</text>
</comment>
<dbReference type="RefSeq" id="WP_012798000.1">
    <property type="nucleotide sequence ID" value="NC_013165.1"/>
</dbReference>